<accession>A0A0D9QKL5</accession>
<evidence type="ECO:0000313" key="1">
    <source>
        <dbReference type="EMBL" id="KJP87518.1"/>
    </source>
</evidence>
<dbReference type="GeneID" id="24268136"/>
<dbReference type="AlphaFoldDB" id="A0A0D9QKL5"/>
<dbReference type="GO" id="GO:0005634">
    <property type="term" value="C:nucleus"/>
    <property type="evidence" value="ECO:0007669"/>
    <property type="project" value="InterPro"/>
</dbReference>
<dbReference type="VEuPathDB" id="PlasmoDB:AK88_02822"/>
<evidence type="ECO:0000313" key="2">
    <source>
        <dbReference type="Proteomes" id="UP000054561"/>
    </source>
</evidence>
<organism evidence="1 2">
    <name type="scientific">Plasmodium fragile</name>
    <dbReference type="NCBI Taxonomy" id="5857"/>
    <lineage>
        <taxon>Eukaryota</taxon>
        <taxon>Sar</taxon>
        <taxon>Alveolata</taxon>
        <taxon>Apicomplexa</taxon>
        <taxon>Aconoidasida</taxon>
        <taxon>Haemosporida</taxon>
        <taxon>Plasmodiidae</taxon>
        <taxon>Plasmodium</taxon>
        <taxon>Plasmodium (Plasmodium)</taxon>
    </lineage>
</organism>
<dbReference type="Proteomes" id="UP000054561">
    <property type="component" value="Unassembled WGS sequence"/>
</dbReference>
<keyword evidence="2" id="KW-1185">Reference proteome</keyword>
<gene>
    <name evidence="1" type="ORF">AK88_02822</name>
</gene>
<dbReference type="Pfam" id="PF03540">
    <property type="entry name" value="TAF10"/>
    <property type="match status" value="1"/>
</dbReference>
<sequence length="134" mass="15682">MDDNFISDKDEQLLKLLLKNRPKFSEELIDYYLSYSGCSVTEKSCLRFISLMLHKSIDKVMERKFLQSSLKLIDQSTVLLPGEAPHGNHNQKVNDNRGELKKELNCEKLLEAIKKFDQNYQSEEIIKNFNLLKK</sequence>
<reference evidence="1 2" key="1">
    <citation type="submission" date="2014-03" db="EMBL/GenBank/DDBJ databases">
        <title>The Genome Sequence of Plasmodium fragile nilgiri.</title>
        <authorList>
            <consortium name="The Broad Institute Genomics Platform"/>
            <consortium name="The Broad Institute Genome Sequencing Center for Infectious Disease"/>
            <person name="Neafsey D."/>
            <person name="Duraisingh M."/>
            <person name="Young S.K."/>
            <person name="Zeng Q."/>
            <person name="Gargeya S."/>
            <person name="Abouelleil A."/>
            <person name="Alvarado L."/>
            <person name="Chapman S.B."/>
            <person name="Gainer-Dewar J."/>
            <person name="Goldberg J."/>
            <person name="Griggs A."/>
            <person name="Gujja S."/>
            <person name="Hansen M."/>
            <person name="Howarth C."/>
            <person name="Imamovic A."/>
            <person name="Larimer J."/>
            <person name="Pearson M."/>
            <person name="Poon T.W."/>
            <person name="Priest M."/>
            <person name="Roberts A."/>
            <person name="Saif S."/>
            <person name="Shea T."/>
            <person name="Sykes S."/>
            <person name="Wortman J."/>
            <person name="Nusbaum C."/>
            <person name="Birren B."/>
        </authorList>
    </citation>
    <scope>NUCLEOTIDE SEQUENCE [LARGE SCALE GENOMIC DNA]</scope>
    <source>
        <strain evidence="2">nilgiri</strain>
    </source>
</reference>
<protein>
    <recommendedName>
        <fullName evidence="3">Transcription initiation factor TFIID subunit 10</fullName>
    </recommendedName>
</protein>
<proteinExistence type="predicted"/>
<dbReference type="RefSeq" id="XP_012335868.1">
    <property type="nucleotide sequence ID" value="XM_012480445.1"/>
</dbReference>
<dbReference type="OrthoDB" id="154356at2759"/>
<dbReference type="OMA" id="EFDQNYQ"/>
<dbReference type="EMBL" id="KQ001673">
    <property type="protein sequence ID" value="KJP87518.1"/>
    <property type="molecule type" value="Genomic_DNA"/>
</dbReference>
<name>A0A0D9QKL5_PLAFR</name>
<dbReference type="GO" id="GO:0006352">
    <property type="term" value="P:DNA-templated transcription initiation"/>
    <property type="evidence" value="ECO:0007669"/>
    <property type="project" value="InterPro"/>
</dbReference>
<dbReference type="InterPro" id="IPR003923">
    <property type="entry name" value="TAF10"/>
</dbReference>
<evidence type="ECO:0008006" key="3">
    <source>
        <dbReference type="Google" id="ProtNLM"/>
    </source>
</evidence>